<protein>
    <submittedName>
        <fullName evidence="6">Carbohydrate ABC transporter substrate-binding protein</fullName>
    </submittedName>
</protein>
<dbReference type="EMBL" id="JABBNT010000004">
    <property type="protein sequence ID" value="NMM45703.1"/>
    <property type="molecule type" value="Genomic_DNA"/>
</dbReference>
<dbReference type="GO" id="GO:0042597">
    <property type="term" value="C:periplasmic space"/>
    <property type="evidence" value="ECO:0007669"/>
    <property type="project" value="UniProtKB-SubCell"/>
</dbReference>
<feature type="transmembrane region" description="Helical" evidence="5">
    <location>
        <begin position="21"/>
        <end position="42"/>
    </location>
</feature>
<organism evidence="6 7">
    <name type="scientific">Pacificispira spongiicola</name>
    <dbReference type="NCBI Taxonomy" id="2729598"/>
    <lineage>
        <taxon>Bacteria</taxon>
        <taxon>Pseudomonadati</taxon>
        <taxon>Pseudomonadota</taxon>
        <taxon>Alphaproteobacteria</taxon>
        <taxon>Rhodospirillales</taxon>
        <taxon>Rhodospirillaceae</taxon>
        <taxon>Pacificispira</taxon>
    </lineage>
</organism>
<accession>A0A7Y0E1V1</accession>
<comment type="subcellular location">
    <subcellularLocation>
        <location evidence="1">Periplasm</location>
    </subcellularLocation>
</comment>
<evidence type="ECO:0000256" key="1">
    <source>
        <dbReference type="ARBA" id="ARBA00004418"/>
    </source>
</evidence>
<evidence type="ECO:0000256" key="3">
    <source>
        <dbReference type="ARBA" id="ARBA00022448"/>
    </source>
</evidence>
<keyword evidence="5" id="KW-0472">Membrane</keyword>
<evidence type="ECO:0000313" key="7">
    <source>
        <dbReference type="Proteomes" id="UP000539372"/>
    </source>
</evidence>
<keyword evidence="5" id="KW-1133">Transmembrane helix</keyword>
<dbReference type="PROSITE" id="PS51318">
    <property type="entry name" value="TAT"/>
    <property type="match status" value="1"/>
</dbReference>
<reference evidence="6 7" key="1">
    <citation type="submission" date="2020-04" db="EMBL/GenBank/DDBJ databases">
        <title>Rhodospirillaceae bacterium KN72 isolated from deep sea.</title>
        <authorList>
            <person name="Zhang D.-C."/>
        </authorList>
    </citation>
    <scope>NUCLEOTIDE SEQUENCE [LARGE SCALE GENOMIC DNA]</scope>
    <source>
        <strain evidence="6 7">KN72</strain>
    </source>
</reference>
<dbReference type="InterPro" id="IPR050490">
    <property type="entry name" value="Bact_solute-bd_prot1"/>
</dbReference>
<comment type="similarity">
    <text evidence="2">Belongs to the bacterial solute-binding protein 1 family.</text>
</comment>
<keyword evidence="7" id="KW-1185">Reference proteome</keyword>
<dbReference type="SUPFAM" id="SSF53850">
    <property type="entry name" value="Periplasmic binding protein-like II"/>
    <property type="match status" value="1"/>
</dbReference>
<evidence type="ECO:0000256" key="5">
    <source>
        <dbReference type="SAM" id="Phobius"/>
    </source>
</evidence>
<dbReference type="Proteomes" id="UP000539372">
    <property type="component" value="Unassembled WGS sequence"/>
</dbReference>
<sequence length="508" mass="56092">MFYAPKNALHRKVSRRKFLELGGGAAGALGVGSMAVGLGTTITRRPVYAASSEEAKWRQYEGTKLVFMSENTPPSFAIRDNIKAFYDKTGIEVEIITDGLPVVQQKIGIDLRSGNSDFALNYVQDKPIGAPFADFFADLTPLIGDDTLPQDPEGVDRDAWFPNFRDACGLYYDSDRLIALPYDSAVACTFYRQDLFEKYSKLFEQEYGYRMEYTADTTWQNVLDFATFFKALKESGEDVPYGYAQHNGSFAWTTQLDIQRLQFANGRWTDFDVDDKLGSREPGPTNWGDEQSILIMEKQKALGDVSHPDNLANGTLELNTVYQSGQIAMQVQYHEFAASVENPETSVAAGGRTGYGPCPKGVPEWIVNGGPAVNGTNCGIGGIGINGNASDDVKRAAYIFSIWATSRDTQFNVLKGVGGTPTRKSVMDIPEVQKARQRPTDMPNALTFDAVYDYGIKDPHFVLGPKFPEANEYHNIVAAEMQSCLAGRTTAEETCNRIKEQIDNLNGV</sequence>
<keyword evidence="4" id="KW-0732">Signal</keyword>
<dbReference type="InterPro" id="IPR006311">
    <property type="entry name" value="TAT_signal"/>
</dbReference>
<dbReference type="PANTHER" id="PTHR43649">
    <property type="entry name" value="ARABINOSE-BINDING PROTEIN-RELATED"/>
    <property type="match status" value="1"/>
</dbReference>
<dbReference type="InterPro" id="IPR006059">
    <property type="entry name" value="SBP"/>
</dbReference>
<dbReference type="Pfam" id="PF13416">
    <property type="entry name" value="SBP_bac_8"/>
    <property type="match status" value="1"/>
</dbReference>
<keyword evidence="3" id="KW-0813">Transport</keyword>
<name>A0A7Y0E1V1_9PROT</name>
<dbReference type="RefSeq" id="WP_169626089.1">
    <property type="nucleotide sequence ID" value="NZ_JABBNT010000004.1"/>
</dbReference>
<proteinExistence type="inferred from homology"/>
<evidence type="ECO:0000256" key="2">
    <source>
        <dbReference type="ARBA" id="ARBA00008520"/>
    </source>
</evidence>
<keyword evidence="5" id="KW-0812">Transmembrane</keyword>
<evidence type="ECO:0000313" key="6">
    <source>
        <dbReference type="EMBL" id="NMM45703.1"/>
    </source>
</evidence>
<dbReference type="Gene3D" id="3.40.190.10">
    <property type="entry name" value="Periplasmic binding protein-like II"/>
    <property type="match status" value="2"/>
</dbReference>
<gene>
    <name evidence="6" type="ORF">HH303_14495</name>
</gene>
<dbReference type="AlphaFoldDB" id="A0A7Y0E1V1"/>
<comment type="caution">
    <text evidence="6">The sequence shown here is derived from an EMBL/GenBank/DDBJ whole genome shotgun (WGS) entry which is preliminary data.</text>
</comment>
<dbReference type="PANTHER" id="PTHR43649:SF34">
    <property type="entry name" value="ABC TRANSPORTER PERIPLASMIC-BINDING PROTEIN YCJN-RELATED"/>
    <property type="match status" value="1"/>
</dbReference>
<evidence type="ECO:0000256" key="4">
    <source>
        <dbReference type="ARBA" id="ARBA00022729"/>
    </source>
</evidence>